<name>A0A438H3P1_VITVI</name>
<proteinExistence type="predicted"/>
<organism evidence="1 2">
    <name type="scientific">Vitis vinifera</name>
    <name type="common">Grape</name>
    <dbReference type="NCBI Taxonomy" id="29760"/>
    <lineage>
        <taxon>Eukaryota</taxon>
        <taxon>Viridiplantae</taxon>
        <taxon>Streptophyta</taxon>
        <taxon>Embryophyta</taxon>
        <taxon>Tracheophyta</taxon>
        <taxon>Spermatophyta</taxon>
        <taxon>Magnoliopsida</taxon>
        <taxon>eudicotyledons</taxon>
        <taxon>Gunneridae</taxon>
        <taxon>Pentapetalae</taxon>
        <taxon>rosids</taxon>
        <taxon>Vitales</taxon>
        <taxon>Vitaceae</taxon>
        <taxon>Viteae</taxon>
        <taxon>Vitis</taxon>
    </lineage>
</organism>
<dbReference type="PANTHER" id="PTHR34427">
    <property type="entry name" value="DUF4283 DOMAIN PROTEIN"/>
    <property type="match status" value="1"/>
</dbReference>
<reference evidence="1 2" key="1">
    <citation type="journal article" date="2018" name="PLoS Genet.">
        <title>Population sequencing reveals clonal diversity and ancestral inbreeding in the grapevine cultivar Chardonnay.</title>
        <authorList>
            <person name="Roach M.J."/>
            <person name="Johnson D.L."/>
            <person name="Bohlmann J."/>
            <person name="van Vuuren H.J."/>
            <person name="Jones S.J."/>
            <person name="Pretorius I.S."/>
            <person name="Schmidt S.A."/>
            <person name="Borneman A.R."/>
        </authorList>
    </citation>
    <scope>NUCLEOTIDE SEQUENCE [LARGE SCALE GENOMIC DNA]</scope>
    <source>
        <strain evidence="2">cv. Chardonnay</strain>
        <tissue evidence="1">Leaf</tissue>
    </source>
</reference>
<sequence>MRGGRCWFGDLSLRLLLEEVEDCCKDEDLERWSKEEKRFSLVFLEGRGFHGGWSILVEKLHYLGVAPSTEARRVNPPAKARSACREETICGSFVDAVRKPRGVAGEAGEGESAALGEVDSRGWLSGQGGSCQGDVGEGVEFPVTSLESVVFKKIGDECGGFVAVDEDTTLMTNLHWARILVHPVGSSLPSSLQLVMGKTSFFLQFWWEALPGFSFVEPRRRNCVASEQEVGGGVEVSSCVDEASGMGMHPLSTVAVVELLCCRSEAAEEGVAGFDAKAVAVGLTCCRPRLVGEATVDSAAIFAEGRWEDFLGRDKRGVGPLFLGLAQAGTEAKVGKASAKDEPLSGALKGRASLLRLVSSAEKVQEGHVLLVRESRGGDNFSGSVGRRGQGMASDEEPRVKLPHVPDILFLHDGSSEHFPVDSLSSRVAITDDALVVETNRLTGVLPSPWVLKALVVSC</sequence>
<dbReference type="PANTHER" id="PTHR34427:SF5">
    <property type="entry name" value="DUF4283 DOMAIN-CONTAINING PROTEIN"/>
    <property type="match status" value="1"/>
</dbReference>
<evidence type="ECO:0000313" key="1">
    <source>
        <dbReference type="EMBL" id="RVW79115.1"/>
    </source>
</evidence>
<dbReference type="AlphaFoldDB" id="A0A438H3P1"/>
<protein>
    <submittedName>
        <fullName evidence="1">Uncharacterized protein</fullName>
    </submittedName>
</protein>
<dbReference type="Proteomes" id="UP000288805">
    <property type="component" value="Unassembled WGS sequence"/>
</dbReference>
<evidence type="ECO:0000313" key="2">
    <source>
        <dbReference type="Proteomes" id="UP000288805"/>
    </source>
</evidence>
<dbReference type="EMBL" id="QGNW01000286">
    <property type="protein sequence ID" value="RVW79115.1"/>
    <property type="molecule type" value="Genomic_DNA"/>
</dbReference>
<accession>A0A438H3P1</accession>
<gene>
    <name evidence="1" type="ORF">CK203_048182</name>
</gene>
<comment type="caution">
    <text evidence="1">The sequence shown here is derived from an EMBL/GenBank/DDBJ whole genome shotgun (WGS) entry which is preliminary data.</text>
</comment>